<organism evidence="4 5">
    <name type="scientific">Chenopodium quinoa</name>
    <name type="common">Quinoa</name>
    <dbReference type="NCBI Taxonomy" id="63459"/>
    <lineage>
        <taxon>Eukaryota</taxon>
        <taxon>Viridiplantae</taxon>
        <taxon>Streptophyta</taxon>
        <taxon>Embryophyta</taxon>
        <taxon>Tracheophyta</taxon>
        <taxon>Spermatophyta</taxon>
        <taxon>Magnoliopsida</taxon>
        <taxon>eudicotyledons</taxon>
        <taxon>Gunneridae</taxon>
        <taxon>Pentapetalae</taxon>
        <taxon>Caryophyllales</taxon>
        <taxon>Chenopodiaceae</taxon>
        <taxon>Chenopodioideae</taxon>
        <taxon>Atripliceae</taxon>
        <taxon>Chenopodium</taxon>
    </lineage>
</organism>
<keyword evidence="1" id="KW-0862">Zinc</keyword>
<dbReference type="PANTHER" id="PTHR47718:SF17">
    <property type="entry name" value="PROTEIN FAR1-RELATED SEQUENCE 5-LIKE"/>
    <property type="match status" value="1"/>
</dbReference>
<dbReference type="PROSITE" id="PS50966">
    <property type="entry name" value="ZF_SWIM"/>
    <property type="match status" value="1"/>
</dbReference>
<accession>A0A803LH79</accession>
<proteinExistence type="predicted"/>
<keyword evidence="1" id="KW-0863">Zinc-finger</keyword>
<reference evidence="4" key="2">
    <citation type="submission" date="2021-03" db="UniProtKB">
        <authorList>
            <consortium name="EnsemblPlants"/>
        </authorList>
    </citation>
    <scope>IDENTIFICATION</scope>
</reference>
<dbReference type="Gramene" id="AUR62013326-RA">
    <property type="protein sequence ID" value="AUR62013326-RA:cds"/>
    <property type="gene ID" value="AUR62013326"/>
</dbReference>
<dbReference type="InterPro" id="IPR007527">
    <property type="entry name" value="Znf_SWIM"/>
</dbReference>
<dbReference type="Pfam" id="PF04434">
    <property type="entry name" value="SWIM"/>
    <property type="match status" value="1"/>
</dbReference>
<dbReference type="AlphaFoldDB" id="A0A803LH79"/>
<evidence type="ECO:0000313" key="4">
    <source>
        <dbReference type="EnsemblPlants" id="AUR62013326-RA:cds"/>
    </source>
</evidence>
<name>A0A803LH79_CHEQI</name>
<evidence type="ECO:0000256" key="2">
    <source>
        <dbReference type="SAM" id="MobiDB-lite"/>
    </source>
</evidence>
<keyword evidence="5" id="KW-1185">Reference proteome</keyword>
<evidence type="ECO:0000313" key="5">
    <source>
        <dbReference type="Proteomes" id="UP000596660"/>
    </source>
</evidence>
<reference evidence="4" key="1">
    <citation type="journal article" date="2017" name="Nature">
        <title>The genome of Chenopodium quinoa.</title>
        <authorList>
            <person name="Jarvis D.E."/>
            <person name="Ho Y.S."/>
            <person name="Lightfoot D.J."/>
            <person name="Schmoeckel S.M."/>
            <person name="Li B."/>
            <person name="Borm T.J.A."/>
            <person name="Ohyanagi H."/>
            <person name="Mineta K."/>
            <person name="Michell C.T."/>
            <person name="Saber N."/>
            <person name="Kharbatia N.M."/>
            <person name="Rupper R.R."/>
            <person name="Sharp A.R."/>
            <person name="Dally N."/>
            <person name="Boughton B.A."/>
            <person name="Woo Y.H."/>
            <person name="Gao G."/>
            <person name="Schijlen E.G.W.M."/>
            <person name="Guo X."/>
            <person name="Momin A.A."/>
            <person name="Negrao S."/>
            <person name="Al-Babili S."/>
            <person name="Gehring C."/>
            <person name="Roessner U."/>
            <person name="Jung C."/>
            <person name="Murphy K."/>
            <person name="Arold S.T."/>
            <person name="Gojobori T."/>
            <person name="van der Linden C.G."/>
            <person name="van Loo E.N."/>
            <person name="Jellen E.N."/>
            <person name="Maughan P.J."/>
            <person name="Tester M."/>
        </authorList>
    </citation>
    <scope>NUCLEOTIDE SEQUENCE [LARGE SCALE GENOMIC DNA]</scope>
    <source>
        <strain evidence="4">cv. PI 614886</strain>
    </source>
</reference>
<feature type="region of interest" description="Disordered" evidence="2">
    <location>
        <begin position="276"/>
        <end position="351"/>
    </location>
</feature>
<dbReference type="EnsemblPlants" id="AUR62013326-RA">
    <property type="protein sequence ID" value="AUR62013326-RA:cds"/>
    <property type="gene ID" value="AUR62013326"/>
</dbReference>
<keyword evidence="1" id="KW-0479">Metal-binding</keyword>
<feature type="compositionally biased region" description="Low complexity" evidence="2">
    <location>
        <begin position="285"/>
        <end position="300"/>
    </location>
</feature>
<dbReference type="GO" id="GO:0008270">
    <property type="term" value="F:zinc ion binding"/>
    <property type="evidence" value="ECO:0007669"/>
    <property type="project" value="UniProtKB-KW"/>
</dbReference>
<dbReference type="PANTHER" id="PTHR47718">
    <property type="entry name" value="OS01G0519700 PROTEIN"/>
    <property type="match status" value="1"/>
</dbReference>
<evidence type="ECO:0000256" key="1">
    <source>
        <dbReference type="PROSITE-ProRule" id="PRU00325"/>
    </source>
</evidence>
<dbReference type="Proteomes" id="UP000596660">
    <property type="component" value="Unplaced"/>
</dbReference>
<feature type="compositionally biased region" description="Basic residues" evidence="2">
    <location>
        <begin position="310"/>
        <end position="320"/>
    </location>
</feature>
<feature type="compositionally biased region" description="Polar residues" evidence="2">
    <location>
        <begin position="340"/>
        <end position="351"/>
    </location>
</feature>
<dbReference type="OMA" id="NCECAMY"/>
<protein>
    <recommendedName>
        <fullName evidence="3">SWIM-type domain-containing protein</fullName>
    </recommendedName>
</protein>
<sequence length="351" mass="40737">MIQKFDLVNHAWYQRVYNLKEKWCPAFSKDFFSAGILSSQRSESTNHAVGFRANKSTTLTEFYRIFVRTIKRWRSDEKYNEFTCSKSIAFTSLPLSGMLKHAAQVYTLSLFRDFEEEFGYSMATTVQILGRTEENIILYEVSLEEKSWSSQQVSYIHESQTIWCTCKNFEASGWLCYHCLRILHLHSITRIPEKYISKRWTKLAKTEVWNRMENKDPKLPYTPWRHTMMRKYYNLILKSQENEKARAFMEENFKNCMKMVEDLLVAEAFTEEVAASDDNSNVAESAQSTNNTASSSTSTTIPIILDPKRAVTKGRSKRAKGALEKGKKSKQKALPDPNSEFGSKTPTLRLF</sequence>
<evidence type="ECO:0000259" key="3">
    <source>
        <dbReference type="PROSITE" id="PS50966"/>
    </source>
</evidence>
<feature type="domain" description="SWIM-type" evidence="3">
    <location>
        <begin position="139"/>
        <end position="187"/>
    </location>
</feature>